<keyword evidence="5" id="KW-1185">Reference proteome</keyword>
<keyword evidence="2" id="KW-0472">Membrane</keyword>
<accession>A0A5C3NY07</accession>
<feature type="transmembrane region" description="Helical" evidence="2">
    <location>
        <begin position="205"/>
        <end position="229"/>
    </location>
</feature>
<dbReference type="Proteomes" id="UP000308197">
    <property type="component" value="Unassembled WGS sequence"/>
</dbReference>
<feature type="region of interest" description="Disordered" evidence="1">
    <location>
        <begin position="659"/>
        <end position="688"/>
    </location>
</feature>
<keyword evidence="2" id="KW-0812">Transmembrane</keyword>
<name>A0A5C3NY07_9APHY</name>
<feature type="compositionally biased region" description="Low complexity" evidence="1">
    <location>
        <begin position="725"/>
        <end position="735"/>
    </location>
</feature>
<dbReference type="AlphaFoldDB" id="A0A5C3NY07"/>
<dbReference type="InParanoid" id="A0A5C3NY07"/>
<feature type="compositionally biased region" description="Polar residues" evidence="1">
    <location>
        <begin position="706"/>
        <end position="724"/>
    </location>
</feature>
<dbReference type="Pfam" id="PF20153">
    <property type="entry name" value="DUF6535"/>
    <property type="match status" value="1"/>
</dbReference>
<proteinExistence type="predicted"/>
<organism evidence="4 5">
    <name type="scientific">Polyporus arcularius HHB13444</name>
    <dbReference type="NCBI Taxonomy" id="1314778"/>
    <lineage>
        <taxon>Eukaryota</taxon>
        <taxon>Fungi</taxon>
        <taxon>Dikarya</taxon>
        <taxon>Basidiomycota</taxon>
        <taxon>Agaricomycotina</taxon>
        <taxon>Agaricomycetes</taxon>
        <taxon>Polyporales</taxon>
        <taxon>Polyporaceae</taxon>
        <taxon>Polyporus</taxon>
    </lineage>
</organism>
<feature type="transmembrane region" description="Helical" evidence="2">
    <location>
        <begin position="235"/>
        <end position="256"/>
    </location>
</feature>
<gene>
    <name evidence="4" type="ORF">K466DRAFT_604509</name>
</gene>
<evidence type="ECO:0000256" key="2">
    <source>
        <dbReference type="SAM" id="Phobius"/>
    </source>
</evidence>
<evidence type="ECO:0000256" key="1">
    <source>
        <dbReference type="SAM" id="MobiDB-lite"/>
    </source>
</evidence>
<evidence type="ECO:0000313" key="4">
    <source>
        <dbReference type="EMBL" id="TFK81427.1"/>
    </source>
</evidence>
<keyword evidence="2" id="KW-1133">Transmembrane helix</keyword>
<dbReference type="STRING" id="1314778.A0A5C3NY07"/>
<evidence type="ECO:0000313" key="5">
    <source>
        <dbReference type="Proteomes" id="UP000308197"/>
    </source>
</evidence>
<feature type="transmembrane region" description="Helical" evidence="2">
    <location>
        <begin position="142"/>
        <end position="168"/>
    </location>
</feature>
<dbReference type="EMBL" id="ML211605">
    <property type="protein sequence ID" value="TFK81427.1"/>
    <property type="molecule type" value="Genomic_DNA"/>
</dbReference>
<evidence type="ECO:0000259" key="3">
    <source>
        <dbReference type="Pfam" id="PF20153"/>
    </source>
</evidence>
<feature type="domain" description="DUF6535" evidence="3">
    <location>
        <begin position="44"/>
        <end position="230"/>
    </location>
</feature>
<protein>
    <recommendedName>
        <fullName evidence="3">DUF6535 domain-containing protein</fullName>
    </recommendedName>
</protein>
<reference evidence="4 5" key="1">
    <citation type="journal article" date="2019" name="Nat. Ecol. Evol.">
        <title>Megaphylogeny resolves global patterns of mushroom evolution.</title>
        <authorList>
            <person name="Varga T."/>
            <person name="Krizsan K."/>
            <person name="Foldi C."/>
            <person name="Dima B."/>
            <person name="Sanchez-Garcia M."/>
            <person name="Sanchez-Ramirez S."/>
            <person name="Szollosi G.J."/>
            <person name="Szarkandi J.G."/>
            <person name="Papp V."/>
            <person name="Albert L."/>
            <person name="Andreopoulos W."/>
            <person name="Angelini C."/>
            <person name="Antonin V."/>
            <person name="Barry K.W."/>
            <person name="Bougher N.L."/>
            <person name="Buchanan P."/>
            <person name="Buyck B."/>
            <person name="Bense V."/>
            <person name="Catcheside P."/>
            <person name="Chovatia M."/>
            <person name="Cooper J."/>
            <person name="Damon W."/>
            <person name="Desjardin D."/>
            <person name="Finy P."/>
            <person name="Geml J."/>
            <person name="Haridas S."/>
            <person name="Hughes K."/>
            <person name="Justo A."/>
            <person name="Karasinski D."/>
            <person name="Kautmanova I."/>
            <person name="Kiss B."/>
            <person name="Kocsube S."/>
            <person name="Kotiranta H."/>
            <person name="LaButti K.M."/>
            <person name="Lechner B.E."/>
            <person name="Liimatainen K."/>
            <person name="Lipzen A."/>
            <person name="Lukacs Z."/>
            <person name="Mihaltcheva S."/>
            <person name="Morgado L.N."/>
            <person name="Niskanen T."/>
            <person name="Noordeloos M.E."/>
            <person name="Ohm R.A."/>
            <person name="Ortiz-Santana B."/>
            <person name="Ovrebo C."/>
            <person name="Racz N."/>
            <person name="Riley R."/>
            <person name="Savchenko A."/>
            <person name="Shiryaev A."/>
            <person name="Soop K."/>
            <person name="Spirin V."/>
            <person name="Szebenyi C."/>
            <person name="Tomsovsky M."/>
            <person name="Tulloss R.E."/>
            <person name="Uehling J."/>
            <person name="Grigoriev I.V."/>
            <person name="Vagvolgyi C."/>
            <person name="Papp T."/>
            <person name="Martin F.M."/>
            <person name="Miettinen O."/>
            <person name="Hibbett D.S."/>
            <person name="Nagy L.G."/>
        </authorList>
    </citation>
    <scope>NUCLEOTIDE SEQUENCE [LARGE SCALE GENOMIC DNA]</scope>
    <source>
        <strain evidence="4 5">HHB13444</strain>
    </source>
</reference>
<feature type="region of interest" description="Disordered" evidence="1">
    <location>
        <begin position="706"/>
        <end position="763"/>
    </location>
</feature>
<dbReference type="InterPro" id="IPR045338">
    <property type="entry name" value="DUF6535"/>
</dbReference>
<sequence length="763" mass="85104">MEEPSQASNRATSEEPKWKTAKTIEEYWDARKTIITDKEREDAWTETATIVKEYSDDLVDRWNKEIDTLLVYAGLFSAIQTAFNIELYKRLTPDPDPDPVLVALERISAQLSGFANQAFVNSTTQSPFLILESTPTTPAVPLWVVVLNTLWFSSLISSLAAASIGIMVKQWLTEYKSGVSGTSRQTARLRQLRFNSLQRWRVREIVSILPVLLQIASGLFFSGLLILLWNLNRTVAIVGTILVGILATFFLSTIILPSVATHCSYLSPPSRALFELVRLSYKGLYQLRLGLSTWLLSRYNATAALFYFQYGSNFGPFVRRHPFIHGVCKMLFPSNTASTLAWRGTESALVSQHTETLDGEMVATAYATSMDTNYLHHAAVCTTELTLDGTRTCLGSILAANIAHWGEGELMGPMRSVHPCMWSSALLALMSVASNDTAWSPTTLAAAMKTAYDYMSSSSLYYHSDAPATRLVWVDLVRIIRHYDYDPNTLPPHSLNIAHRIYISELLAVVKTTQDMHIGNDIRQQVVSAYIDDIFTGLEGTTIEDWMTLRALDILRSIIYCVPSRTGLDYKCDDVEYKRLKSQIVRVLEAFSGFLSTSPRLDEHVFWIHEVFEALRQHGERAGLMSAKLRQTIVRYRDAYEPPEHMRDNDQWIQKLKGELDNSGQNTPSDDFVSTSAEPKHPLSDVDAAPNVVMNVSVSAPLALQQTSREGDAQLQTETVPVNESSTPSTSPSSTAHLANPVTSHAFMDDMRGAAADESSTLP</sequence>
<feature type="compositionally biased region" description="Polar residues" evidence="1">
    <location>
        <begin position="662"/>
        <end position="677"/>
    </location>
</feature>